<dbReference type="Proteomes" id="UP001152562">
    <property type="component" value="Unassembled WGS sequence"/>
</dbReference>
<protein>
    <submittedName>
        <fullName evidence="1">Uncharacterized protein</fullName>
    </submittedName>
</protein>
<accession>A0A9P0TYZ9</accession>
<comment type="caution">
    <text evidence="1">The sequence shown here is derived from an EMBL/GenBank/DDBJ whole genome shotgun (WGS) entry which is preliminary data.</text>
</comment>
<evidence type="ECO:0000313" key="1">
    <source>
        <dbReference type="EMBL" id="CAH4038408.1"/>
    </source>
</evidence>
<evidence type="ECO:0000313" key="2">
    <source>
        <dbReference type="Proteomes" id="UP001152562"/>
    </source>
</evidence>
<proteinExistence type="predicted"/>
<dbReference type="AlphaFoldDB" id="A0A9P0TYZ9"/>
<name>A0A9P0TYZ9_PIEBR</name>
<organism evidence="1 2">
    <name type="scientific">Pieris brassicae</name>
    <name type="common">White butterfly</name>
    <name type="synonym">Large white butterfly</name>
    <dbReference type="NCBI Taxonomy" id="7116"/>
    <lineage>
        <taxon>Eukaryota</taxon>
        <taxon>Metazoa</taxon>
        <taxon>Ecdysozoa</taxon>
        <taxon>Arthropoda</taxon>
        <taxon>Hexapoda</taxon>
        <taxon>Insecta</taxon>
        <taxon>Pterygota</taxon>
        <taxon>Neoptera</taxon>
        <taxon>Endopterygota</taxon>
        <taxon>Lepidoptera</taxon>
        <taxon>Glossata</taxon>
        <taxon>Ditrysia</taxon>
        <taxon>Papilionoidea</taxon>
        <taxon>Pieridae</taxon>
        <taxon>Pierinae</taxon>
        <taxon>Pieris</taxon>
    </lineage>
</organism>
<keyword evidence="2" id="KW-1185">Reference proteome</keyword>
<dbReference type="EMBL" id="CALOZG010000087">
    <property type="protein sequence ID" value="CAH4038408.1"/>
    <property type="molecule type" value="Genomic_DNA"/>
</dbReference>
<gene>
    <name evidence="1" type="ORF">PIBRA_LOCUS13970</name>
</gene>
<reference evidence="1" key="1">
    <citation type="submission" date="2022-05" db="EMBL/GenBank/DDBJ databases">
        <authorList>
            <person name="Okamura Y."/>
        </authorList>
    </citation>
    <scope>NUCLEOTIDE SEQUENCE</scope>
</reference>
<sequence>MPDEMPDWGFWLDVDYDHTAPPFNIKRSVKELHQFLKVLRQMNEFWLNLRLHGPFMFRFMCPYCGLPFSTHARKSPRRQTRRQG</sequence>